<evidence type="ECO:0000256" key="1">
    <source>
        <dbReference type="ARBA" id="ARBA00004239"/>
    </source>
</evidence>
<dbReference type="Proteomes" id="UP000069272">
    <property type="component" value="Chromosome 2L"/>
</dbReference>
<dbReference type="GO" id="GO:0007586">
    <property type="term" value="P:digestion"/>
    <property type="evidence" value="ECO:0007669"/>
    <property type="project" value="UniProtKB-KW"/>
</dbReference>
<dbReference type="VEuPathDB" id="VectorBase:AALB20_028300"/>
<evidence type="ECO:0000256" key="4">
    <source>
        <dbReference type="ARBA" id="ARBA00022801"/>
    </source>
</evidence>
<dbReference type="Pfam" id="PF00089">
    <property type="entry name" value="Trypsin"/>
    <property type="match status" value="1"/>
</dbReference>
<comment type="subcellular location">
    <subcellularLocation>
        <location evidence="1">Secreted</location>
        <location evidence="1">Extracellular space</location>
    </subcellularLocation>
</comment>
<dbReference type="PANTHER" id="PTHR24276:SF96">
    <property type="entry name" value="PEPTIDASE S1 DOMAIN-CONTAINING PROTEIN"/>
    <property type="match status" value="1"/>
</dbReference>
<sequence>MKHCASLVIVALLCSSGLARADDGNNSTVENAGSGRIVGGYTVDIAAYPYTVVVTISTPNGAILCGGIIVASNKVLTAAHCLYRQSVSSVRLKCIIITVRAGSTLRTSGGSLMKYRRYVVHSQYNPSNFANDVAVITIRGKFDGRRNVGKIALQKTEPVISSVNPTACFVVGWGWINLNGQLADRLQRGNFVLMPQATCASRVPQVTSSTICAQSLQGDACRGDSGGPLVCNNRLYGIVSFGPRNCNGAIPDGFAKITAPSIRSFIRTNAGI</sequence>
<protein>
    <submittedName>
        <fullName evidence="8">Uncharacterized protein</fullName>
    </submittedName>
</protein>
<keyword evidence="6" id="KW-1015">Disulfide bond</keyword>
<keyword evidence="4" id="KW-0378">Hydrolase</keyword>
<dbReference type="PROSITE" id="PS00135">
    <property type="entry name" value="TRYPSIN_SER"/>
    <property type="match status" value="1"/>
</dbReference>
<proteinExistence type="inferred from homology"/>
<dbReference type="PROSITE" id="PS50240">
    <property type="entry name" value="TRYPSIN_DOM"/>
    <property type="match status" value="1"/>
</dbReference>
<accession>A0A182FNB3</accession>
<dbReference type="SUPFAM" id="SSF50494">
    <property type="entry name" value="Trypsin-like serine proteases"/>
    <property type="match status" value="1"/>
</dbReference>
<keyword evidence="9" id="KW-1185">Reference proteome</keyword>
<dbReference type="Gene3D" id="2.40.10.10">
    <property type="entry name" value="Trypsin-like serine proteases"/>
    <property type="match status" value="1"/>
</dbReference>
<comment type="similarity">
    <text evidence="7">Belongs to the peptidase S1 family. CLIP subfamily.</text>
</comment>
<dbReference type="InterPro" id="IPR033116">
    <property type="entry name" value="TRYPSIN_SER"/>
</dbReference>
<evidence type="ECO:0000256" key="2">
    <source>
        <dbReference type="ARBA" id="ARBA00022670"/>
    </source>
</evidence>
<dbReference type="SMART" id="SM00020">
    <property type="entry name" value="Tryp_SPc"/>
    <property type="match status" value="1"/>
</dbReference>
<dbReference type="AlphaFoldDB" id="A0A182FNB3"/>
<dbReference type="InterPro" id="IPR001254">
    <property type="entry name" value="Trypsin_dom"/>
</dbReference>
<name>A0A182FNB3_ANOAL</name>
<dbReference type="FunFam" id="2.40.10.10:FF:000036">
    <property type="entry name" value="Trypsin beta"/>
    <property type="match status" value="1"/>
</dbReference>
<reference evidence="8 9" key="1">
    <citation type="journal article" date="2017" name="G3 (Bethesda)">
        <title>The Physical Genome Mapping of Anopheles albimanus Corrected Scaffold Misassemblies and Identified Interarm Rearrangements in Genus Anopheles.</title>
        <authorList>
            <person name="Artemov G.N."/>
            <person name="Peery A.N."/>
            <person name="Jiang X."/>
            <person name="Tu Z."/>
            <person name="Stegniy V.N."/>
            <person name="Sharakhova M.V."/>
            <person name="Sharakhov I.V."/>
        </authorList>
    </citation>
    <scope>NUCLEOTIDE SEQUENCE [LARGE SCALE GENOMIC DNA]</scope>
    <source>
        <strain evidence="8 9">ALBI9_A</strain>
    </source>
</reference>
<dbReference type="CDD" id="cd00190">
    <property type="entry name" value="Tryp_SPc"/>
    <property type="match status" value="1"/>
</dbReference>
<evidence type="ECO:0000313" key="9">
    <source>
        <dbReference type="Proteomes" id="UP000069272"/>
    </source>
</evidence>
<dbReference type="InterPro" id="IPR050430">
    <property type="entry name" value="Peptidase_S1"/>
</dbReference>
<dbReference type="InterPro" id="IPR043504">
    <property type="entry name" value="Peptidase_S1_PA_chymotrypsin"/>
</dbReference>
<evidence type="ECO:0000256" key="6">
    <source>
        <dbReference type="ARBA" id="ARBA00023157"/>
    </source>
</evidence>
<keyword evidence="5" id="KW-0720">Serine protease</keyword>
<dbReference type="InterPro" id="IPR009003">
    <property type="entry name" value="Peptidase_S1_PA"/>
</dbReference>
<dbReference type="PANTHER" id="PTHR24276">
    <property type="entry name" value="POLYSERASE-RELATED"/>
    <property type="match status" value="1"/>
</dbReference>
<keyword evidence="2" id="KW-0645">Protease</keyword>
<keyword evidence="3" id="KW-0222">Digestion</keyword>
<dbReference type="EnsemblMetazoa" id="AALB008026-RA">
    <property type="protein sequence ID" value="AALB008026-PA"/>
    <property type="gene ID" value="AALB008026"/>
</dbReference>
<dbReference type="InterPro" id="IPR001314">
    <property type="entry name" value="Peptidase_S1A"/>
</dbReference>
<dbReference type="PRINTS" id="PR00722">
    <property type="entry name" value="CHYMOTRYPSIN"/>
</dbReference>
<dbReference type="GO" id="GO:0006508">
    <property type="term" value="P:proteolysis"/>
    <property type="evidence" value="ECO:0007669"/>
    <property type="project" value="UniProtKB-KW"/>
</dbReference>
<evidence type="ECO:0000256" key="5">
    <source>
        <dbReference type="ARBA" id="ARBA00022825"/>
    </source>
</evidence>
<dbReference type="STRING" id="7167.A0A182FNB3"/>
<reference evidence="8" key="2">
    <citation type="submission" date="2022-08" db="UniProtKB">
        <authorList>
            <consortium name="EnsemblMetazoa"/>
        </authorList>
    </citation>
    <scope>IDENTIFICATION</scope>
    <source>
        <strain evidence="8">STECLA/ALBI9_A</strain>
    </source>
</reference>
<dbReference type="PROSITE" id="PS00134">
    <property type="entry name" value="TRYPSIN_HIS"/>
    <property type="match status" value="1"/>
</dbReference>
<dbReference type="InterPro" id="IPR018114">
    <property type="entry name" value="TRYPSIN_HIS"/>
</dbReference>
<evidence type="ECO:0000313" key="8">
    <source>
        <dbReference type="EnsemblMetazoa" id="AALB008026-PA"/>
    </source>
</evidence>
<evidence type="ECO:0000256" key="7">
    <source>
        <dbReference type="ARBA" id="ARBA00024195"/>
    </source>
</evidence>
<dbReference type="GO" id="GO:0004252">
    <property type="term" value="F:serine-type endopeptidase activity"/>
    <property type="evidence" value="ECO:0007669"/>
    <property type="project" value="InterPro"/>
</dbReference>
<organism evidence="8 9">
    <name type="scientific">Anopheles albimanus</name>
    <name type="common">New world malaria mosquito</name>
    <dbReference type="NCBI Taxonomy" id="7167"/>
    <lineage>
        <taxon>Eukaryota</taxon>
        <taxon>Metazoa</taxon>
        <taxon>Ecdysozoa</taxon>
        <taxon>Arthropoda</taxon>
        <taxon>Hexapoda</taxon>
        <taxon>Insecta</taxon>
        <taxon>Pterygota</taxon>
        <taxon>Neoptera</taxon>
        <taxon>Endopterygota</taxon>
        <taxon>Diptera</taxon>
        <taxon>Nematocera</taxon>
        <taxon>Culicoidea</taxon>
        <taxon>Culicidae</taxon>
        <taxon>Anophelinae</taxon>
        <taxon>Anopheles</taxon>
    </lineage>
</organism>
<dbReference type="GO" id="GO:0005576">
    <property type="term" value="C:extracellular region"/>
    <property type="evidence" value="ECO:0007669"/>
    <property type="project" value="UniProtKB-SubCell"/>
</dbReference>
<evidence type="ECO:0000256" key="3">
    <source>
        <dbReference type="ARBA" id="ARBA00022757"/>
    </source>
</evidence>
<dbReference type="VEuPathDB" id="VectorBase:AALB008026"/>